<protein>
    <recommendedName>
        <fullName evidence="5">Integral membrane protein</fullName>
    </recommendedName>
</protein>
<dbReference type="OrthoDB" id="7054801at2"/>
<feature type="transmembrane region" description="Helical" evidence="1">
    <location>
        <begin position="137"/>
        <end position="153"/>
    </location>
</feature>
<organism evidence="3 4">
    <name type="scientific">Aquiflexum balticum DSM 16537</name>
    <dbReference type="NCBI Taxonomy" id="758820"/>
    <lineage>
        <taxon>Bacteria</taxon>
        <taxon>Pseudomonadati</taxon>
        <taxon>Bacteroidota</taxon>
        <taxon>Cytophagia</taxon>
        <taxon>Cytophagales</taxon>
        <taxon>Cyclobacteriaceae</taxon>
        <taxon>Aquiflexum</taxon>
    </lineage>
</organism>
<feature type="transmembrane region" description="Helical" evidence="1">
    <location>
        <begin position="190"/>
        <end position="208"/>
    </location>
</feature>
<feature type="chain" id="PRO_5013094288" description="Integral membrane protein" evidence="2">
    <location>
        <begin position="31"/>
        <end position="406"/>
    </location>
</feature>
<keyword evidence="4" id="KW-1185">Reference proteome</keyword>
<evidence type="ECO:0000313" key="4">
    <source>
        <dbReference type="Proteomes" id="UP000192333"/>
    </source>
</evidence>
<evidence type="ECO:0008006" key="5">
    <source>
        <dbReference type="Google" id="ProtNLM"/>
    </source>
</evidence>
<dbReference type="InterPro" id="IPR043747">
    <property type="entry name" value="DUF5692"/>
</dbReference>
<name>A0A1W2H257_9BACT</name>
<proteinExistence type="predicted"/>
<feature type="signal peptide" evidence="2">
    <location>
        <begin position="1"/>
        <end position="30"/>
    </location>
</feature>
<feature type="transmembrane region" description="Helical" evidence="1">
    <location>
        <begin position="275"/>
        <end position="297"/>
    </location>
</feature>
<dbReference type="Pfam" id="PF18948">
    <property type="entry name" value="DUF5692"/>
    <property type="match status" value="1"/>
</dbReference>
<feature type="transmembrane region" description="Helical" evidence="1">
    <location>
        <begin position="364"/>
        <end position="383"/>
    </location>
</feature>
<dbReference type="RefSeq" id="WP_084119790.1">
    <property type="nucleotide sequence ID" value="NZ_LT838813.1"/>
</dbReference>
<feature type="transmembrane region" description="Helical" evidence="1">
    <location>
        <begin position="165"/>
        <end position="184"/>
    </location>
</feature>
<dbReference type="EMBL" id="LT838813">
    <property type="protein sequence ID" value="SMD43047.1"/>
    <property type="molecule type" value="Genomic_DNA"/>
</dbReference>
<dbReference type="Proteomes" id="UP000192333">
    <property type="component" value="Chromosome I"/>
</dbReference>
<keyword evidence="1" id="KW-0812">Transmembrane</keyword>
<dbReference type="AlphaFoldDB" id="A0A1W2H257"/>
<keyword evidence="1" id="KW-0472">Membrane</keyword>
<feature type="transmembrane region" description="Helical" evidence="1">
    <location>
        <begin position="303"/>
        <end position="321"/>
    </location>
</feature>
<feature type="transmembrane region" description="Helical" evidence="1">
    <location>
        <begin position="333"/>
        <end position="358"/>
    </location>
</feature>
<evidence type="ECO:0000313" key="3">
    <source>
        <dbReference type="EMBL" id="SMD43047.1"/>
    </source>
</evidence>
<keyword evidence="1" id="KW-1133">Transmembrane helix</keyword>
<evidence type="ECO:0000256" key="1">
    <source>
        <dbReference type="SAM" id="Phobius"/>
    </source>
</evidence>
<feature type="transmembrane region" description="Helical" evidence="1">
    <location>
        <begin position="215"/>
        <end position="233"/>
    </location>
</feature>
<gene>
    <name evidence="3" type="ORF">SAMN00777080_1623</name>
</gene>
<evidence type="ECO:0000256" key="2">
    <source>
        <dbReference type="SAM" id="SignalP"/>
    </source>
</evidence>
<reference evidence="4" key="1">
    <citation type="submission" date="2017-04" db="EMBL/GenBank/DDBJ databases">
        <authorList>
            <person name="Varghese N."/>
            <person name="Submissions S."/>
        </authorList>
    </citation>
    <scope>NUCLEOTIDE SEQUENCE [LARGE SCALE GENOMIC DNA]</scope>
    <source>
        <strain evidence="4">DSM 16537</strain>
    </source>
</reference>
<keyword evidence="2" id="KW-0732">Signal</keyword>
<sequence>MFKLNFKGIPLKVFLLSMFVFLFSAAQAQAQSLPGDHGRWIGTLEGSMVDTQGSGLVYDFQFKEDGTVDVEKSLTVSKLKQTFNWTMEGANIVLSGDASGPIGELSDRIINYIDETRYEFKHVDGVTDVEIRKSKPFWSWMHLVFLFVVLMVGNELSRYYKGVSYLLYFILPIALIPHWLKAGFDGWFRWIKLYSAVAGSVFTMIFRFHNIDGKTWAKFVVMLILAINIAEAVLQDFSQPDLPNLINAIAGVLCMITISRWKGIKRDEEKPHDMLWPGMTTFWILAYDIWNITFVYINFPNTVAFSFIVLLAPTVAAIWIKKGTYLQARAFTLAIYMMYLFSFKAFADNSLGLTFVIPMPRSEGLVMTMALVSLAFNLAYFILHYRWRFTGKAPANLEVGQSESVL</sequence>
<accession>A0A1W2H257</accession>
<feature type="transmembrane region" description="Helical" evidence="1">
    <location>
        <begin position="245"/>
        <end position="263"/>
    </location>
</feature>